<sequence>MLFLVIRHPLFQGAESVRWRGLYTALSRPAGGRRRYEGTWAPRRHPHPSDRRLPGVRLPLQGWVDSKHY</sequence>
<reference evidence="2" key="1">
    <citation type="submission" date="2022-01" db="EMBL/GenBank/DDBJ databases">
        <authorList>
            <person name="King R."/>
        </authorList>
    </citation>
    <scope>NUCLEOTIDE SEQUENCE</scope>
</reference>
<evidence type="ECO:0000313" key="2">
    <source>
        <dbReference type="EMBL" id="CAH1402722.1"/>
    </source>
</evidence>
<accession>A0A9P0HJ85</accession>
<name>A0A9P0HJ85_NEZVI</name>
<protein>
    <submittedName>
        <fullName evidence="2">Uncharacterized protein</fullName>
    </submittedName>
</protein>
<evidence type="ECO:0000313" key="3">
    <source>
        <dbReference type="Proteomes" id="UP001152798"/>
    </source>
</evidence>
<keyword evidence="3" id="KW-1185">Reference proteome</keyword>
<gene>
    <name evidence="2" type="ORF">NEZAVI_LOCUS11480</name>
</gene>
<proteinExistence type="predicted"/>
<organism evidence="2 3">
    <name type="scientific">Nezara viridula</name>
    <name type="common">Southern green stink bug</name>
    <name type="synonym">Cimex viridulus</name>
    <dbReference type="NCBI Taxonomy" id="85310"/>
    <lineage>
        <taxon>Eukaryota</taxon>
        <taxon>Metazoa</taxon>
        <taxon>Ecdysozoa</taxon>
        <taxon>Arthropoda</taxon>
        <taxon>Hexapoda</taxon>
        <taxon>Insecta</taxon>
        <taxon>Pterygota</taxon>
        <taxon>Neoptera</taxon>
        <taxon>Paraneoptera</taxon>
        <taxon>Hemiptera</taxon>
        <taxon>Heteroptera</taxon>
        <taxon>Panheteroptera</taxon>
        <taxon>Pentatomomorpha</taxon>
        <taxon>Pentatomoidea</taxon>
        <taxon>Pentatomidae</taxon>
        <taxon>Pentatominae</taxon>
        <taxon>Nezara</taxon>
    </lineage>
</organism>
<evidence type="ECO:0000256" key="1">
    <source>
        <dbReference type="SAM" id="MobiDB-lite"/>
    </source>
</evidence>
<dbReference type="EMBL" id="OV725081">
    <property type="protein sequence ID" value="CAH1402722.1"/>
    <property type="molecule type" value="Genomic_DNA"/>
</dbReference>
<feature type="region of interest" description="Disordered" evidence="1">
    <location>
        <begin position="29"/>
        <end position="54"/>
    </location>
</feature>
<dbReference type="AlphaFoldDB" id="A0A9P0HJ85"/>
<dbReference type="Proteomes" id="UP001152798">
    <property type="component" value="Chromosome 5"/>
</dbReference>